<feature type="transmembrane region" description="Helical" evidence="2">
    <location>
        <begin position="46"/>
        <end position="65"/>
    </location>
</feature>
<reference evidence="3 4" key="1">
    <citation type="submission" date="2016-10" db="EMBL/GenBank/DDBJ databases">
        <authorList>
            <person name="de Groot N.N."/>
        </authorList>
    </citation>
    <scope>NUCLEOTIDE SEQUENCE [LARGE SCALE GENOMIC DNA]</scope>
    <source>
        <strain evidence="3 4">NP_1H</strain>
    </source>
</reference>
<keyword evidence="2" id="KW-1133">Transmembrane helix</keyword>
<organism evidence="3 4">
    <name type="scientific">Arthrobacter subterraneus</name>
    <dbReference type="NCBI Taxonomy" id="335973"/>
    <lineage>
        <taxon>Bacteria</taxon>
        <taxon>Bacillati</taxon>
        <taxon>Actinomycetota</taxon>
        <taxon>Actinomycetes</taxon>
        <taxon>Micrococcales</taxon>
        <taxon>Micrococcaceae</taxon>
        <taxon>Arthrobacter</taxon>
    </lineage>
</organism>
<evidence type="ECO:0008006" key="5">
    <source>
        <dbReference type="Google" id="ProtNLM"/>
    </source>
</evidence>
<dbReference type="EMBL" id="FNDT01000005">
    <property type="protein sequence ID" value="SDI00492.1"/>
    <property type="molecule type" value="Genomic_DNA"/>
</dbReference>
<evidence type="ECO:0000313" key="4">
    <source>
        <dbReference type="Proteomes" id="UP000199258"/>
    </source>
</evidence>
<gene>
    <name evidence="3" type="ORF">SAMN04488693_10535</name>
</gene>
<feature type="region of interest" description="Disordered" evidence="1">
    <location>
        <begin position="1"/>
        <end position="36"/>
    </location>
</feature>
<proteinExistence type="predicted"/>
<evidence type="ECO:0000256" key="1">
    <source>
        <dbReference type="SAM" id="MobiDB-lite"/>
    </source>
</evidence>
<keyword evidence="2" id="KW-0472">Membrane</keyword>
<dbReference type="Proteomes" id="UP000199258">
    <property type="component" value="Unassembled WGS sequence"/>
</dbReference>
<name>A0A1G8H1C9_9MICC</name>
<keyword evidence="4" id="KW-1185">Reference proteome</keyword>
<sequence>MSSYSSQSRTPYPSEQPFAATPSRKSPAMSFAGPGHEGKRAAQLSLAYGVLGMFLFWFVFGPMAISSANKAERMGESAAGGRLLGWVAIILGVLSILMVIGFFLMFAAGLSTAFENGIPV</sequence>
<keyword evidence="2" id="KW-0812">Transmembrane</keyword>
<evidence type="ECO:0000313" key="3">
    <source>
        <dbReference type="EMBL" id="SDI00492.1"/>
    </source>
</evidence>
<feature type="transmembrane region" description="Helical" evidence="2">
    <location>
        <begin position="86"/>
        <end position="110"/>
    </location>
</feature>
<dbReference type="OrthoDB" id="4954763at2"/>
<evidence type="ECO:0000256" key="2">
    <source>
        <dbReference type="SAM" id="Phobius"/>
    </source>
</evidence>
<dbReference type="AlphaFoldDB" id="A0A1G8H1C9"/>
<feature type="compositionally biased region" description="Polar residues" evidence="1">
    <location>
        <begin position="1"/>
        <end position="13"/>
    </location>
</feature>
<protein>
    <recommendedName>
        <fullName evidence="5">DUF4190 domain-containing protein</fullName>
    </recommendedName>
</protein>
<accession>A0A1G8H1C9</accession>
<dbReference type="RefSeq" id="WP_090585591.1">
    <property type="nucleotide sequence ID" value="NZ_FNDT01000005.1"/>
</dbReference>